<dbReference type="Gene3D" id="3.30.200.20">
    <property type="entry name" value="Phosphorylase Kinase, domain 1"/>
    <property type="match status" value="1"/>
</dbReference>
<dbReference type="SUPFAM" id="SSF56112">
    <property type="entry name" value="Protein kinase-like (PK-like)"/>
    <property type="match status" value="1"/>
</dbReference>
<dbReference type="PANTHER" id="PTHR24058">
    <property type="entry name" value="DUAL SPECIFICITY PROTEIN KINASE"/>
    <property type="match status" value="1"/>
</dbReference>
<dbReference type="KEGG" id="lbc:LACBIDRAFT_331197"/>
<keyword evidence="4" id="KW-0418">Kinase</keyword>
<dbReference type="PROSITE" id="PS50011">
    <property type="entry name" value="PROTEIN_KINASE_DOM"/>
    <property type="match status" value="1"/>
</dbReference>
<sequence>MFKYVCNCAPKAKLVRKLGYGLRSSVWLVWDGEDHLAVKIYTIAASEHAKTVGLPILKVVHDLDMTLNLPAYHGKFLEKTTARSHLCVVSNPMSTTVRALQHDANYDLECLPVHIVQRIVRTVADDLRGLHSVGIVHGAIKPENIYFWTLTPTEYLLLIFDSEPAPAIRKIEKYLTVISQPLFHRYKRTAQQSNYEPEKEGDYSLAPETLLQTASCSPQTDIWMPGYMAKQLHLSGVLGESIDSIPPSWLSDAKMKDYHAVTSGISYDSTVEASRMSCAMTMWLVQQRSSKPVFAWTRKSGFSNGGV</sequence>
<dbReference type="HOGENOM" id="CLU_906335_0_0_1"/>
<evidence type="ECO:0000313" key="8">
    <source>
        <dbReference type="Proteomes" id="UP000001194"/>
    </source>
</evidence>
<accession>B0DNR8</accession>
<dbReference type="Proteomes" id="UP000001194">
    <property type="component" value="Unassembled WGS sequence"/>
</dbReference>
<dbReference type="OrthoDB" id="5979581at2759"/>
<evidence type="ECO:0000313" key="7">
    <source>
        <dbReference type="EMBL" id="EDR03773.1"/>
    </source>
</evidence>
<dbReference type="EMBL" id="DS547122">
    <property type="protein sequence ID" value="EDR03773.1"/>
    <property type="molecule type" value="Genomic_DNA"/>
</dbReference>
<keyword evidence="5" id="KW-0067">ATP-binding</keyword>
<dbReference type="InterPro" id="IPR050494">
    <property type="entry name" value="Ser_Thr_dual-spec_kinase"/>
</dbReference>
<dbReference type="RefSeq" id="XP_001885626.1">
    <property type="nucleotide sequence ID" value="XM_001885591.1"/>
</dbReference>
<name>B0DNR8_LACBS</name>
<protein>
    <submittedName>
        <fullName evidence="7">Predicted protein</fullName>
    </submittedName>
</protein>
<evidence type="ECO:0000256" key="1">
    <source>
        <dbReference type="ARBA" id="ARBA00022527"/>
    </source>
</evidence>
<dbReference type="InParanoid" id="B0DNR8"/>
<keyword evidence="1" id="KW-0723">Serine/threonine-protein kinase</keyword>
<dbReference type="GO" id="GO:0004674">
    <property type="term" value="F:protein serine/threonine kinase activity"/>
    <property type="evidence" value="ECO:0007669"/>
    <property type="project" value="UniProtKB-KW"/>
</dbReference>
<dbReference type="Gene3D" id="1.10.510.10">
    <property type="entry name" value="Transferase(Phosphotransferase) domain 1"/>
    <property type="match status" value="1"/>
</dbReference>
<evidence type="ECO:0000256" key="4">
    <source>
        <dbReference type="ARBA" id="ARBA00022777"/>
    </source>
</evidence>
<organism evidence="8">
    <name type="scientific">Laccaria bicolor (strain S238N-H82 / ATCC MYA-4686)</name>
    <name type="common">Bicoloured deceiver</name>
    <name type="synonym">Laccaria laccata var. bicolor</name>
    <dbReference type="NCBI Taxonomy" id="486041"/>
    <lineage>
        <taxon>Eukaryota</taxon>
        <taxon>Fungi</taxon>
        <taxon>Dikarya</taxon>
        <taxon>Basidiomycota</taxon>
        <taxon>Agaricomycotina</taxon>
        <taxon>Agaricomycetes</taxon>
        <taxon>Agaricomycetidae</taxon>
        <taxon>Agaricales</taxon>
        <taxon>Agaricineae</taxon>
        <taxon>Hydnangiaceae</taxon>
        <taxon>Laccaria</taxon>
    </lineage>
</organism>
<evidence type="ECO:0000256" key="3">
    <source>
        <dbReference type="ARBA" id="ARBA00022741"/>
    </source>
</evidence>
<gene>
    <name evidence="7" type="ORF">LACBIDRAFT_331197</name>
</gene>
<dbReference type="GeneID" id="6081175"/>
<feature type="domain" description="Protein kinase" evidence="6">
    <location>
        <begin position="12"/>
        <end position="307"/>
    </location>
</feature>
<keyword evidence="8" id="KW-1185">Reference proteome</keyword>
<keyword evidence="2" id="KW-0808">Transferase</keyword>
<reference evidence="7 8" key="1">
    <citation type="journal article" date="2008" name="Nature">
        <title>The genome of Laccaria bicolor provides insights into mycorrhizal symbiosis.</title>
        <authorList>
            <person name="Martin F."/>
            <person name="Aerts A."/>
            <person name="Ahren D."/>
            <person name="Brun A."/>
            <person name="Danchin E.G.J."/>
            <person name="Duchaussoy F."/>
            <person name="Gibon J."/>
            <person name="Kohler A."/>
            <person name="Lindquist E."/>
            <person name="Pereda V."/>
            <person name="Salamov A."/>
            <person name="Shapiro H.J."/>
            <person name="Wuyts J."/>
            <person name="Blaudez D."/>
            <person name="Buee M."/>
            <person name="Brokstein P."/>
            <person name="Canbaeck B."/>
            <person name="Cohen D."/>
            <person name="Courty P.E."/>
            <person name="Coutinho P.M."/>
            <person name="Delaruelle C."/>
            <person name="Detter J.C."/>
            <person name="Deveau A."/>
            <person name="DiFazio S."/>
            <person name="Duplessis S."/>
            <person name="Fraissinet-Tachet L."/>
            <person name="Lucic E."/>
            <person name="Frey-Klett P."/>
            <person name="Fourrey C."/>
            <person name="Feussner I."/>
            <person name="Gay G."/>
            <person name="Grimwood J."/>
            <person name="Hoegger P.J."/>
            <person name="Jain P."/>
            <person name="Kilaru S."/>
            <person name="Labbe J."/>
            <person name="Lin Y.C."/>
            <person name="Legue V."/>
            <person name="Le Tacon F."/>
            <person name="Marmeisse R."/>
            <person name="Melayah D."/>
            <person name="Montanini B."/>
            <person name="Muratet M."/>
            <person name="Nehls U."/>
            <person name="Niculita-Hirzel H."/>
            <person name="Oudot-Le Secq M.P."/>
            <person name="Peter M."/>
            <person name="Quesneville H."/>
            <person name="Rajashekar B."/>
            <person name="Reich M."/>
            <person name="Rouhier N."/>
            <person name="Schmutz J."/>
            <person name="Yin T."/>
            <person name="Chalot M."/>
            <person name="Henrissat B."/>
            <person name="Kuees U."/>
            <person name="Lucas S."/>
            <person name="Van de Peer Y."/>
            <person name="Podila G.K."/>
            <person name="Polle A."/>
            <person name="Pukkila P.J."/>
            <person name="Richardson P.M."/>
            <person name="Rouze P."/>
            <person name="Sanders I.R."/>
            <person name="Stajich J.E."/>
            <person name="Tunlid A."/>
            <person name="Tuskan G."/>
            <person name="Grigoriev I.V."/>
        </authorList>
    </citation>
    <scope>NUCLEOTIDE SEQUENCE [LARGE SCALE GENOMIC DNA]</scope>
    <source>
        <strain evidence="8">S238N-H82 / ATCC MYA-4686</strain>
    </source>
</reference>
<dbReference type="InterPro" id="IPR000719">
    <property type="entry name" value="Prot_kinase_dom"/>
</dbReference>
<dbReference type="AlphaFoldDB" id="B0DNR8"/>
<dbReference type="GO" id="GO:0005524">
    <property type="term" value="F:ATP binding"/>
    <property type="evidence" value="ECO:0007669"/>
    <property type="project" value="UniProtKB-KW"/>
</dbReference>
<evidence type="ECO:0000259" key="6">
    <source>
        <dbReference type="PROSITE" id="PS50011"/>
    </source>
</evidence>
<dbReference type="InterPro" id="IPR011009">
    <property type="entry name" value="Kinase-like_dom_sf"/>
</dbReference>
<evidence type="ECO:0000256" key="2">
    <source>
        <dbReference type="ARBA" id="ARBA00022679"/>
    </source>
</evidence>
<proteinExistence type="predicted"/>
<keyword evidence="3" id="KW-0547">Nucleotide-binding</keyword>
<evidence type="ECO:0000256" key="5">
    <source>
        <dbReference type="ARBA" id="ARBA00022840"/>
    </source>
</evidence>